<accession>W8BSI2</accession>
<dbReference type="Pfam" id="PF16062">
    <property type="entry name" value="MavL-like"/>
    <property type="match status" value="1"/>
</dbReference>
<sequence>MWSAIQTFLSRSFSLDPRNAPILSTDYNRIWPQENAAIQLTKFGEDLLEKCMELKKPNACEIDIESFIEKSNKFPLQFGCDTCRVMSQPVERYAKIKKQIASAYPVIHERVLYLYLAFLEHKCKYGNDIERAIYADMTLTALVQRLLEKRCASFYGCIDKYLLVTGQKGYGGFCEVGTNAEKVPLQLKNVLSYDEIKLTAFLSISSQTEFINDGNRYNEGVVEVDKTKIEPEGIVIGLIGGRFQVKETMEWQDIMITAVQNTKANGYGYTAEEAVKANKRAVDYRQIWRSFYEETDLIYENVKPLNTKRFFKGPHAYYIFDNLLMKKRYAISFDTLLLEAEARGATMNKQMYLHVVGIGLGSWRAVPQQEKIFLETFNERLQLLLPKLSHISVVHFSYFVMSTWGELRDGGVIISETHPEGGIKIFMSNRNPSQKLAPEFENMLIVESYAWAGNALPGNDFWLGALASSGDPAAACSTLISELHNPHINTESVNGENLHIASSRFGVLHIADYAKKILKIYT</sequence>
<dbReference type="EMBL" id="GAMC01006686">
    <property type="protein sequence ID" value="JAB99869.1"/>
    <property type="molecule type" value="mRNA"/>
</dbReference>
<reference evidence="1" key="1">
    <citation type="submission" date="2013-07" db="EMBL/GenBank/DDBJ databases">
        <authorList>
            <person name="Geib S."/>
        </authorList>
    </citation>
    <scope>NUCLEOTIDE SEQUENCE</scope>
</reference>
<dbReference type="AlphaFoldDB" id="W8BSI2"/>
<dbReference type="InterPro" id="IPR032063">
    <property type="entry name" value="MavL-like"/>
</dbReference>
<reference evidence="1" key="2">
    <citation type="journal article" date="2014" name="BMC Genomics">
        <title>A genomic perspective to assessing quality of mass-reared SIT flies used in Mediterranean fruit fly (Ceratitis capitata) eradication in California.</title>
        <authorList>
            <person name="Calla B."/>
            <person name="Hall B."/>
            <person name="Hou S."/>
            <person name="Geib S.M."/>
        </authorList>
    </citation>
    <scope>NUCLEOTIDE SEQUENCE</scope>
</reference>
<protein>
    <submittedName>
        <fullName evidence="1">Uncharacterized protein</fullName>
    </submittedName>
</protein>
<proteinExistence type="evidence at transcript level"/>
<dbReference type="EMBL" id="GAMC01006687">
    <property type="protein sequence ID" value="JAB99868.1"/>
    <property type="molecule type" value="mRNA"/>
</dbReference>
<name>W8BSI2_CERCA</name>
<organism evidence="1">
    <name type="scientific">Ceratitis capitata</name>
    <name type="common">Mediterranean fruit fly</name>
    <name type="synonym">Tephritis capitata</name>
    <dbReference type="NCBI Taxonomy" id="7213"/>
    <lineage>
        <taxon>Eukaryota</taxon>
        <taxon>Metazoa</taxon>
        <taxon>Ecdysozoa</taxon>
        <taxon>Arthropoda</taxon>
        <taxon>Hexapoda</taxon>
        <taxon>Insecta</taxon>
        <taxon>Pterygota</taxon>
        <taxon>Neoptera</taxon>
        <taxon>Endopterygota</taxon>
        <taxon>Diptera</taxon>
        <taxon>Brachycera</taxon>
        <taxon>Muscomorpha</taxon>
        <taxon>Tephritoidea</taxon>
        <taxon>Tephritidae</taxon>
        <taxon>Ceratitis</taxon>
        <taxon>Ceratitis</taxon>
    </lineage>
</organism>
<evidence type="ECO:0000313" key="1">
    <source>
        <dbReference type="EMBL" id="JAB99868.1"/>
    </source>
</evidence>
<dbReference type="OrthoDB" id="6357136at2759"/>